<sequence length="261" mass="30874">MMNLKILNTNLLEDFKEKIDFSVIDVLNEKAEDESGFIVDFFRFYNSVSSIYSSKIEGEPMEADSYLKYKLLNIEFVPDLTKKIDDLYDAYIQLPELELNYDNFLELHKLLSKNLLPENSRGKIRNSLMFVTDHNDRIVYTACNQYNVKNELEKLFSDIEFLLDEMLDENEVFYFASMIHLVFVNIHPMNDGNGRSARLLEKWFLLSKFGLNAQAITLERNYYQNHQQYYQNIQKLGDNYDDLDYNKSLDFLLMTVNSLKN</sequence>
<accession>A0ABQ2NFT8</accession>
<protein>
    <recommendedName>
        <fullName evidence="1">Fido domain-containing protein</fullName>
    </recommendedName>
</protein>
<organism evidence="2 3">
    <name type="scientific">Cloacibacterium rupense</name>
    <dbReference type="NCBI Taxonomy" id="517423"/>
    <lineage>
        <taxon>Bacteria</taxon>
        <taxon>Pseudomonadati</taxon>
        <taxon>Bacteroidota</taxon>
        <taxon>Flavobacteriia</taxon>
        <taxon>Flavobacteriales</taxon>
        <taxon>Weeksellaceae</taxon>
    </lineage>
</organism>
<evidence type="ECO:0000313" key="2">
    <source>
        <dbReference type="EMBL" id="GGP02274.1"/>
    </source>
</evidence>
<dbReference type="InterPro" id="IPR036597">
    <property type="entry name" value="Fido-like_dom_sf"/>
</dbReference>
<comment type="caution">
    <text evidence="2">The sequence shown here is derived from an EMBL/GenBank/DDBJ whole genome shotgun (WGS) entry which is preliminary data.</text>
</comment>
<dbReference type="Proteomes" id="UP000620064">
    <property type="component" value="Unassembled WGS sequence"/>
</dbReference>
<reference evidence="3" key="1">
    <citation type="journal article" date="2019" name="Int. J. Syst. Evol. Microbiol.">
        <title>The Global Catalogue of Microorganisms (GCM) 10K type strain sequencing project: providing services to taxonomists for standard genome sequencing and annotation.</title>
        <authorList>
            <consortium name="The Broad Institute Genomics Platform"/>
            <consortium name="The Broad Institute Genome Sequencing Center for Infectious Disease"/>
            <person name="Wu L."/>
            <person name="Ma J."/>
        </authorList>
    </citation>
    <scope>NUCLEOTIDE SEQUENCE [LARGE SCALE GENOMIC DNA]</scope>
    <source>
        <strain evidence="3">CGMCC 1.7656</strain>
    </source>
</reference>
<dbReference type="InterPro" id="IPR003812">
    <property type="entry name" value="Fido"/>
</dbReference>
<dbReference type="InterPro" id="IPR040198">
    <property type="entry name" value="Fido_containing"/>
</dbReference>
<dbReference type="PROSITE" id="PS51459">
    <property type="entry name" value="FIDO"/>
    <property type="match status" value="1"/>
</dbReference>
<dbReference type="EMBL" id="BMLV01000001">
    <property type="protein sequence ID" value="GGP02274.1"/>
    <property type="molecule type" value="Genomic_DNA"/>
</dbReference>
<dbReference type="Gene3D" id="1.10.3290.10">
    <property type="entry name" value="Fido-like domain"/>
    <property type="match status" value="1"/>
</dbReference>
<dbReference type="Pfam" id="PF02661">
    <property type="entry name" value="Fic"/>
    <property type="match status" value="1"/>
</dbReference>
<evidence type="ECO:0000313" key="3">
    <source>
        <dbReference type="Proteomes" id="UP000620064"/>
    </source>
</evidence>
<name>A0ABQ2NFT8_9FLAO</name>
<dbReference type="PANTHER" id="PTHR13504">
    <property type="entry name" value="FIDO DOMAIN-CONTAINING PROTEIN DDB_G0283145"/>
    <property type="match status" value="1"/>
</dbReference>
<dbReference type="SUPFAM" id="SSF140931">
    <property type="entry name" value="Fic-like"/>
    <property type="match status" value="1"/>
</dbReference>
<dbReference type="PANTHER" id="PTHR13504:SF38">
    <property type="entry name" value="FIDO DOMAIN-CONTAINING PROTEIN"/>
    <property type="match status" value="1"/>
</dbReference>
<gene>
    <name evidence="2" type="ORF">GCM10010992_06000</name>
</gene>
<evidence type="ECO:0000259" key="1">
    <source>
        <dbReference type="PROSITE" id="PS51459"/>
    </source>
</evidence>
<proteinExistence type="predicted"/>
<keyword evidence="3" id="KW-1185">Reference proteome</keyword>
<feature type="domain" description="Fido" evidence="1">
    <location>
        <begin position="99"/>
        <end position="254"/>
    </location>
</feature>